<keyword evidence="3 6" id="KW-0133">Cell shape</keyword>
<evidence type="ECO:0000256" key="2">
    <source>
        <dbReference type="ARBA" id="ARBA00022692"/>
    </source>
</evidence>
<evidence type="ECO:0000256" key="6">
    <source>
        <dbReference type="HAMAP-Rule" id="MF_02079"/>
    </source>
</evidence>
<keyword evidence="5 6" id="KW-0472">Membrane</keyword>
<keyword evidence="2 6" id="KW-0812">Transmembrane</keyword>
<dbReference type="Pfam" id="PF01098">
    <property type="entry name" value="FTSW_RODA_SPOVE"/>
    <property type="match status" value="1"/>
</dbReference>
<dbReference type="InterPro" id="IPR011923">
    <property type="entry name" value="RodA/MrdB"/>
</dbReference>
<comment type="catalytic activity">
    <reaction evidence="6">
        <text>[GlcNAc-(1-&gt;4)-Mur2Ac(oyl-L-Ala-gamma-D-Glu-L-Lys-D-Ala-D-Ala)](n)-di-trans,octa-cis-undecaprenyl diphosphate + beta-D-GlcNAc-(1-&gt;4)-Mur2Ac(oyl-L-Ala-gamma-D-Glu-L-Lys-D-Ala-D-Ala)-di-trans,octa-cis-undecaprenyl diphosphate = [GlcNAc-(1-&gt;4)-Mur2Ac(oyl-L-Ala-gamma-D-Glu-L-Lys-D-Ala-D-Ala)](n+1)-di-trans,octa-cis-undecaprenyl diphosphate + di-trans,octa-cis-undecaprenyl diphosphate + H(+)</text>
        <dbReference type="Rhea" id="RHEA:23708"/>
        <dbReference type="Rhea" id="RHEA-COMP:9602"/>
        <dbReference type="Rhea" id="RHEA-COMP:9603"/>
        <dbReference type="ChEBI" id="CHEBI:15378"/>
        <dbReference type="ChEBI" id="CHEBI:58405"/>
        <dbReference type="ChEBI" id="CHEBI:60033"/>
        <dbReference type="ChEBI" id="CHEBI:78435"/>
        <dbReference type="EC" id="2.4.99.28"/>
    </reaction>
</comment>
<evidence type="ECO:0000256" key="5">
    <source>
        <dbReference type="ARBA" id="ARBA00023136"/>
    </source>
</evidence>
<keyword evidence="6" id="KW-0328">Glycosyltransferase</keyword>
<comment type="caution">
    <text evidence="7">The sequence shown here is derived from an EMBL/GenBank/DDBJ whole genome shotgun (WGS) entry which is preliminary data.</text>
</comment>
<evidence type="ECO:0000256" key="4">
    <source>
        <dbReference type="ARBA" id="ARBA00022989"/>
    </source>
</evidence>
<dbReference type="HAMAP" id="MF_02079">
    <property type="entry name" value="PGT_RodA"/>
    <property type="match status" value="1"/>
</dbReference>
<keyword evidence="6" id="KW-0808">Transferase</keyword>
<feature type="transmembrane region" description="Helical" evidence="6">
    <location>
        <begin position="46"/>
        <end position="66"/>
    </location>
</feature>
<keyword evidence="6" id="KW-0961">Cell wall biogenesis/degradation</keyword>
<feature type="transmembrane region" description="Helical" evidence="6">
    <location>
        <begin position="78"/>
        <end position="96"/>
    </location>
</feature>
<proteinExistence type="inferred from homology"/>
<organism evidence="7 8">
    <name type="scientific">Desulfotalea psychrophila</name>
    <dbReference type="NCBI Taxonomy" id="84980"/>
    <lineage>
        <taxon>Bacteria</taxon>
        <taxon>Pseudomonadati</taxon>
        <taxon>Thermodesulfobacteriota</taxon>
        <taxon>Desulfobulbia</taxon>
        <taxon>Desulfobulbales</taxon>
        <taxon>Desulfocapsaceae</taxon>
        <taxon>Desulfotalea</taxon>
    </lineage>
</organism>
<evidence type="ECO:0000313" key="8">
    <source>
        <dbReference type="Proteomes" id="UP000717534"/>
    </source>
</evidence>
<dbReference type="EC" id="2.4.99.28" evidence="6"/>
<comment type="similarity">
    <text evidence="6">Belongs to the SEDS family. MrdB/RodA subfamily.</text>
</comment>
<reference evidence="7 8" key="1">
    <citation type="submission" date="2021-02" db="EMBL/GenBank/DDBJ databases">
        <title>Activity-based single-cell genomes from oceanic crustal fluid captures similar information to metagenomic and metatranscriptomic surveys with orders of magnitude less sampling.</title>
        <authorList>
            <person name="D'Angelo T.S."/>
            <person name="Orcutt B.N."/>
        </authorList>
    </citation>
    <scope>NUCLEOTIDE SEQUENCE [LARGE SCALE GENOMIC DNA]</scope>
    <source>
        <strain evidence="7">AH-315-G02</strain>
    </source>
</reference>
<protein>
    <recommendedName>
        <fullName evidence="6">Peptidoglycan glycosyltransferase RodA</fullName>
        <shortName evidence="6">PGT</shortName>
        <ecNumber evidence="6">2.4.99.28</ecNumber>
    </recommendedName>
    <alternativeName>
        <fullName evidence="6">Cell elongation protein RodA</fullName>
    </alternativeName>
    <alternativeName>
        <fullName evidence="6">Cell wall polymerase</fullName>
    </alternativeName>
    <alternativeName>
        <fullName evidence="6">Peptidoglycan polymerase</fullName>
        <shortName evidence="6">PG polymerase</shortName>
    </alternativeName>
</protein>
<name>A0ABS3ASD5_9BACT</name>
<keyword evidence="8" id="KW-1185">Reference proteome</keyword>
<evidence type="ECO:0000256" key="3">
    <source>
        <dbReference type="ARBA" id="ARBA00022960"/>
    </source>
</evidence>
<feature type="transmembrane region" description="Helical" evidence="6">
    <location>
        <begin position="307"/>
        <end position="334"/>
    </location>
</feature>
<comment type="pathway">
    <text evidence="6">Cell wall biogenesis; peptidoglycan biosynthesis.</text>
</comment>
<keyword evidence="6" id="KW-0573">Peptidoglycan synthesis</keyword>
<gene>
    <name evidence="6 7" type="primary">rodA</name>
    <name evidence="7" type="ORF">JYU06_00695</name>
</gene>
<feature type="transmembrane region" description="Helical" evidence="6">
    <location>
        <begin position="274"/>
        <end position="295"/>
    </location>
</feature>
<dbReference type="NCBIfam" id="TIGR02210">
    <property type="entry name" value="rodA_shape"/>
    <property type="match status" value="1"/>
</dbReference>
<feature type="transmembrane region" description="Helical" evidence="6">
    <location>
        <begin position="186"/>
        <end position="204"/>
    </location>
</feature>
<dbReference type="PANTHER" id="PTHR30474:SF1">
    <property type="entry name" value="PEPTIDOGLYCAN GLYCOSYLTRANSFERASE MRDB"/>
    <property type="match status" value="1"/>
</dbReference>
<keyword evidence="4 6" id="KW-1133">Transmembrane helix</keyword>
<keyword evidence="6" id="KW-1003">Cell membrane</keyword>
<accession>A0ABS3ASD5</accession>
<dbReference type="InterPro" id="IPR001182">
    <property type="entry name" value="FtsW/RodA"/>
</dbReference>
<feature type="transmembrane region" description="Helical" evidence="6">
    <location>
        <begin position="340"/>
        <end position="361"/>
    </location>
</feature>
<comment type="subcellular location">
    <subcellularLocation>
        <location evidence="6">Cell membrane</location>
        <topology evidence="6">Multi-pass membrane protein</topology>
    </subcellularLocation>
    <subcellularLocation>
        <location evidence="1">Membrane</location>
        <topology evidence="1">Multi-pass membrane protein</topology>
    </subcellularLocation>
</comment>
<dbReference type="Proteomes" id="UP000717534">
    <property type="component" value="Unassembled WGS sequence"/>
</dbReference>
<comment type="function">
    <text evidence="6">Peptidoglycan polymerase that is essential for cell wall elongation.</text>
</comment>
<evidence type="ECO:0000256" key="1">
    <source>
        <dbReference type="ARBA" id="ARBA00004141"/>
    </source>
</evidence>
<dbReference type="EMBL" id="JAFITO010000003">
    <property type="protein sequence ID" value="MBN4068031.1"/>
    <property type="molecule type" value="Genomic_DNA"/>
</dbReference>
<sequence length="376" mass="42402">MLRIDRRYFYNFDWILLALLLGISGMALMNLYSASYPPSPWGMPPYIKQCYLFLLGVSGILFILCFDYKELHFWNYPFYIFIVLLLVFVLLAGNTAGGAQRWINLGLFQLQPSELAKLSLVVTLASYYSRKEKTEGYGIKDMITPVLLTGIPFLLILKQPDLGTALMLGIIFVSMTVFAKVRWQTYVCGIMFGSAAGVFAWFYLLKEYQKRRIETLLNPGKDPMGQGYQILQSKIAVGSGGVSGKGYQEGTQGHLHFLPERHTDFAFAVWGEEWGFAGSLFFLAAYFGMLIWGLYIAMTARDRFGVFLSFGVVMLIFWQAVINLLMILGFLPVVGIPLPLVSYGGSSLLTTLLGLGILLNVRMRRFQIGQNIEKMK</sequence>
<dbReference type="PANTHER" id="PTHR30474">
    <property type="entry name" value="CELL CYCLE PROTEIN"/>
    <property type="match status" value="1"/>
</dbReference>
<evidence type="ECO:0000313" key="7">
    <source>
        <dbReference type="EMBL" id="MBN4068031.1"/>
    </source>
</evidence>
<feature type="transmembrane region" description="Helical" evidence="6">
    <location>
        <begin position="162"/>
        <end position="179"/>
    </location>
</feature>
<feature type="transmembrane region" description="Helical" evidence="6">
    <location>
        <begin position="12"/>
        <end position="34"/>
    </location>
</feature>